<sequence length="168" mass="19428">MEEEDGGWWRRVGGAEGTKQGTGTPTVDYYQVSGQKIQIEPEKPYIHYVLALRTSTTSLLRTYTAYIYCVLKLRTCSAYLLRIYATYLLCIYTAYSHCVLILGTCTAYLHCVLALRARCVHILRTCCVLLYTLRAYLHYILIRLHCVPILQLHHCTFGRGQFEFWPDT</sequence>
<dbReference type="EMBL" id="ML986522">
    <property type="protein sequence ID" value="KAF2272339.1"/>
    <property type="molecule type" value="Genomic_DNA"/>
</dbReference>
<organism evidence="2 3">
    <name type="scientific">Westerdykella ornata</name>
    <dbReference type="NCBI Taxonomy" id="318751"/>
    <lineage>
        <taxon>Eukaryota</taxon>
        <taxon>Fungi</taxon>
        <taxon>Dikarya</taxon>
        <taxon>Ascomycota</taxon>
        <taxon>Pezizomycotina</taxon>
        <taxon>Dothideomycetes</taxon>
        <taxon>Pleosporomycetidae</taxon>
        <taxon>Pleosporales</taxon>
        <taxon>Sporormiaceae</taxon>
        <taxon>Westerdykella</taxon>
    </lineage>
</organism>
<feature type="region of interest" description="Disordered" evidence="1">
    <location>
        <begin position="1"/>
        <end position="22"/>
    </location>
</feature>
<keyword evidence="3" id="KW-1185">Reference proteome</keyword>
<reference evidence="2" key="1">
    <citation type="journal article" date="2020" name="Stud. Mycol.">
        <title>101 Dothideomycetes genomes: a test case for predicting lifestyles and emergence of pathogens.</title>
        <authorList>
            <person name="Haridas S."/>
            <person name="Albert R."/>
            <person name="Binder M."/>
            <person name="Bloem J."/>
            <person name="Labutti K."/>
            <person name="Salamov A."/>
            <person name="Andreopoulos B."/>
            <person name="Baker S."/>
            <person name="Barry K."/>
            <person name="Bills G."/>
            <person name="Bluhm B."/>
            <person name="Cannon C."/>
            <person name="Castanera R."/>
            <person name="Culley D."/>
            <person name="Daum C."/>
            <person name="Ezra D."/>
            <person name="Gonzalez J."/>
            <person name="Henrissat B."/>
            <person name="Kuo A."/>
            <person name="Liang C."/>
            <person name="Lipzen A."/>
            <person name="Lutzoni F."/>
            <person name="Magnuson J."/>
            <person name="Mondo S."/>
            <person name="Nolan M."/>
            <person name="Ohm R."/>
            <person name="Pangilinan J."/>
            <person name="Park H.-J."/>
            <person name="Ramirez L."/>
            <person name="Alfaro M."/>
            <person name="Sun H."/>
            <person name="Tritt A."/>
            <person name="Yoshinaga Y."/>
            <person name="Zwiers L.-H."/>
            <person name="Turgeon B."/>
            <person name="Goodwin S."/>
            <person name="Spatafora J."/>
            <person name="Crous P."/>
            <person name="Grigoriev I."/>
        </authorList>
    </citation>
    <scope>NUCLEOTIDE SEQUENCE</scope>
    <source>
        <strain evidence="2">CBS 379.55</strain>
    </source>
</reference>
<evidence type="ECO:0000313" key="3">
    <source>
        <dbReference type="Proteomes" id="UP000800097"/>
    </source>
</evidence>
<evidence type="ECO:0000256" key="1">
    <source>
        <dbReference type="SAM" id="MobiDB-lite"/>
    </source>
</evidence>
<dbReference type="RefSeq" id="XP_033649878.1">
    <property type="nucleotide sequence ID" value="XM_033793770.1"/>
</dbReference>
<name>A0A6A6JAW2_WESOR</name>
<dbReference type="AlphaFoldDB" id="A0A6A6JAW2"/>
<dbReference type="GeneID" id="54546945"/>
<proteinExistence type="predicted"/>
<accession>A0A6A6JAW2</accession>
<dbReference type="Proteomes" id="UP000800097">
    <property type="component" value="Unassembled WGS sequence"/>
</dbReference>
<protein>
    <submittedName>
        <fullName evidence="2">Uncharacterized protein</fullName>
    </submittedName>
</protein>
<gene>
    <name evidence="2" type="ORF">EI97DRAFT_211332</name>
</gene>
<evidence type="ECO:0000313" key="2">
    <source>
        <dbReference type="EMBL" id="KAF2272339.1"/>
    </source>
</evidence>